<comment type="cofactor">
    <cofactor evidence="1">
        <name>Mg(2+)</name>
        <dbReference type="ChEBI" id="CHEBI:18420"/>
    </cofactor>
</comment>
<evidence type="ECO:0000256" key="5">
    <source>
        <dbReference type="ARBA" id="ARBA00022801"/>
    </source>
</evidence>
<proteinExistence type="inferred from homology"/>
<dbReference type="Gene3D" id="3.40.50.1010">
    <property type="entry name" value="5'-nuclease"/>
    <property type="match status" value="1"/>
</dbReference>
<accession>A0A139XHC4</accession>
<evidence type="ECO:0000256" key="4">
    <source>
        <dbReference type="ARBA" id="ARBA00022723"/>
    </source>
</evidence>
<evidence type="ECO:0000256" key="1">
    <source>
        <dbReference type="ARBA" id="ARBA00001946"/>
    </source>
</evidence>
<dbReference type="GO" id="GO:0046872">
    <property type="term" value="F:metal ion binding"/>
    <property type="evidence" value="ECO:0007669"/>
    <property type="project" value="UniProtKB-KW"/>
</dbReference>
<dbReference type="CDD" id="cd09881">
    <property type="entry name" value="PIN_VapC4-5_FitB-like"/>
    <property type="match status" value="1"/>
</dbReference>
<evidence type="ECO:0000256" key="7">
    <source>
        <dbReference type="ARBA" id="ARBA00038093"/>
    </source>
</evidence>
<evidence type="ECO:0000313" key="9">
    <source>
        <dbReference type="EMBL" id="KYC44094.1"/>
    </source>
</evidence>
<organism evidence="9 10">
    <name type="scientific">Scytonema hofmannii PCC 7110</name>
    <dbReference type="NCBI Taxonomy" id="128403"/>
    <lineage>
        <taxon>Bacteria</taxon>
        <taxon>Bacillati</taxon>
        <taxon>Cyanobacteriota</taxon>
        <taxon>Cyanophyceae</taxon>
        <taxon>Nostocales</taxon>
        <taxon>Scytonemataceae</taxon>
        <taxon>Scytonema</taxon>
    </lineage>
</organism>
<dbReference type="STRING" id="128403.WA1_02845"/>
<keyword evidence="2" id="KW-1277">Toxin-antitoxin system</keyword>
<name>A0A139XHC4_9CYAN</name>
<comment type="similarity">
    <text evidence="7">Belongs to the PINc/VapC protein family.</text>
</comment>
<dbReference type="InterPro" id="IPR002716">
    <property type="entry name" value="PIN_dom"/>
</dbReference>
<dbReference type="RefSeq" id="WP_017741399.1">
    <property type="nucleotide sequence ID" value="NZ_KQ976354.1"/>
</dbReference>
<keyword evidence="10" id="KW-1185">Reference proteome</keyword>
<dbReference type="GO" id="GO:0016787">
    <property type="term" value="F:hydrolase activity"/>
    <property type="evidence" value="ECO:0007669"/>
    <property type="project" value="UniProtKB-KW"/>
</dbReference>
<comment type="caution">
    <text evidence="9">The sequence shown here is derived from an EMBL/GenBank/DDBJ whole genome shotgun (WGS) entry which is preliminary data.</text>
</comment>
<dbReference type="OrthoDB" id="574223at2"/>
<protein>
    <submittedName>
        <fullName evidence="9">Twitching motility protein PilT</fullName>
    </submittedName>
</protein>
<keyword evidence="3" id="KW-0540">Nuclease</keyword>
<keyword evidence="4" id="KW-0479">Metal-binding</keyword>
<dbReference type="PANTHER" id="PTHR33653">
    <property type="entry name" value="RIBONUCLEASE VAPC2"/>
    <property type="match status" value="1"/>
</dbReference>
<dbReference type="InterPro" id="IPR050556">
    <property type="entry name" value="Type_II_TA_system_RNase"/>
</dbReference>
<reference evidence="9 10" key="1">
    <citation type="journal article" date="2013" name="Genome Biol. Evol.">
        <title>Genomes of Stigonematalean cyanobacteria (subsection V) and the evolution of oxygenic photosynthesis from prokaryotes to plastids.</title>
        <authorList>
            <person name="Dagan T."/>
            <person name="Roettger M."/>
            <person name="Stucken K."/>
            <person name="Landan G."/>
            <person name="Koch R."/>
            <person name="Major P."/>
            <person name="Gould S.B."/>
            <person name="Goremykin V.V."/>
            <person name="Rippka R."/>
            <person name="Tandeau de Marsac N."/>
            <person name="Gugger M."/>
            <person name="Lockhart P.J."/>
            <person name="Allen J.F."/>
            <person name="Brune I."/>
            <person name="Maus I."/>
            <person name="Puhler A."/>
            <person name="Martin W.F."/>
        </authorList>
    </citation>
    <scope>NUCLEOTIDE SEQUENCE [LARGE SCALE GENOMIC DNA]</scope>
    <source>
        <strain evidence="9 10">PCC 7110</strain>
    </source>
</reference>
<dbReference type="PANTHER" id="PTHR33653:SF1">
    <property type="entry name" value="RIBONUCLEASE VAPC2"/>
    <property type="match status" value="1"/>
</dbReference>
<evidence type="ECO:0000256" key="6">
    <source>
        <dbReference type="ARBA" id="ARBA00022842"/>
    </source>
</evidence>
<feature type="domain" description="PIN" evidence="8">
    <location>
        <begin position="72"/>
        <end position="134"/>
    </location>
</feature>
<evidence type="ECO:0000256" key="3">
    <source>
        <dbReference type="ARBA" id="ARBA00022722"/>
    </source>
</evidence>
<dbReference type="SUPFAM" id="SSF88723">
    <property type="entry name" value="PIN domain-like"/>
    <property type="match status" value="1"/>
</dbReference>
<dbReference type="GO" id="GO:0004518">
    <property type="term" value="F:nuclease activity"/>
    <property type="evidence" value="ECO:0007669"/>
    <property type="project" value="UniProtKB-KW"/>
</dbReference>
<dbReference type="InterPro" id="IPR029060">
    <property type="entry name" value="PIN-like_dom_sf"/>
</dbReference>
<dbReference type="AlphaFoldDB" id="A0A139XHC4"/>
<dbReference type="Proteomes" id="UP000076925">
    <property type="component" value="Unassembled WGS sequence"/>
</dbReference>
<evidence type="ECO:0000256" key="2">
    <source>
        <dbReference type="ARBA" id="ARBA00022649"/>
    </source>
</evidence>
<dbReference type="EMBL" id="ANNX02000012">
    <property type="protein sequence ID" value="KYC44094.1"/>
    <property type="molecule type" value="Genomic_DNA"/>
</dbReference>
<keyword evidence="6" id="KW-0460">Magnesium</keyword>
<gene>
    <name evidence="9" type="ORF">WA1_02845</name>
</gene>
<dbReference type="Pfam" id="PF01850">
    <property type="entry name" value="PIN"/>
    <property type="match status" value="1"/>
</dbReference>
<keyword evidence="5" id="KW-0378">Hydrolase</keyword>
<evidence type="ECO:0000313" key="10">
    <source>
        <dbReference type="Proteomes" id="UP000076925"/>
    </source>
</evidence>
<evidence type="ECO:0000259" key="8">
    <source>
        <dbReference type="Pfam" id="PF01850"/>
    </source>
</evidence>
<sequence>MKYLLDTDHLSIIQREMGQDYMNLLNRMAQHPISAFSVSMVTFHEQILGSHTYINRARNSNEIVKGYEMMARIRRDFTVLPVIPFDSAAAAMFDSLQSQRIQLATMDLRIAATCRSRGLILLTRNNRDFGKVPELKIENWTISKTGGAD</sequence>